<feature type="region of interest" description="Disordered" evidence="1">
    <location>
        <begin position="396"/>
        <end position="462"/>
    </location>
</feature>
<evidence type="ECO:0000256" key="2">
    <source>
        <dbReference type="SAM" id="Phobius"/>
    </source>
</evidence>
<dbReference type="SMART" id="SM00332">
    <property type="entry name" value="PP2Cc"/>
    <property type="match status" value="1"/>
</dbReference>
<dbReference type="SUPFAM" id="SSF81606">
    <property type="entry name" value="PP2C-like"/>
    <property type="match status" value="1"/>
</dbReference>
<dbReference type="Proteomes" id="UP000007962">
    <property type="component" value="Chromosome"/>
</dbReference>
<keyword evidence="2" id="KW-0472">Membrane</keyword>
<feature type="compositionally biased region" description="Pro residues" evidence="1">
    <location>
        <begin position="428"/>
        <end position="439"/>
    </location>
</feature>
<protein>
    <submittedName>
        <fullName evidence="4">Protein serine/threonine phosphatase</fullName>
    </submittedName>
</protein>
<dbReference type="KEGG" id="bcv:Bcav_0030"/>
<dbReference type="RefSeq" id="WP_012725076.1">
    <property type="nucleotide sequence ID" value="NC_012669.1"/>
</dbReference>
<evidence type="ECO:0000259" key="3">
    <source>
        <dbReference type="PROSITE" id="PS51746"/>
    </source>
</evidence>
<name>C5BUS2_BEUC1</name>
<dbReference type="EMBL" id="CP001618">
    <property type="protein sequence ID" value="ACQ78296.1"/>
    <property type="molecule type" value="Genomic_DNA"/>
</dbReference>
<keyword evidence="5" id="KW-1185">Reference proteome</keyword>
<dbReference type="STRING" id="471853.Bcav_0030"/>
<feature type="domain" description="PPM-type phosphatase" evidence="3">
    <location>
        <begin position="6"/>
        <end position="239"/>
    </location>
</feature>
<sequence>MTIALRYAARSDVGLVRSVNQDSGYAGPHLLVLADGMGGPAGGDIASSVAIAHLAGLDGESHGADDLLDHLDRAVQDAHEELRDLAAEDPELAGLGTTLIAMLRSGNKLAMVHVGDSRAYVFRDARLERITSDHTFVQHLVDIGRLTEEEAEHHPQRSVLLRVLGDSGPDVVLDESVREARVGDRYLLCSDGLSSYVSADTITTTVGEVRDPAACAEALIELALRAGAPDNVTCVVADVVDVDALPDGAAPDPTPQVVGAAATDRHRPTRGGSGAAARAAALNPAADVEPDEDPKPARRRWVRPVLVVALVLAILAGAGYGFSRWTQTQYYVAASGDYVAIYQGIPQEIGPVRLSHVVVTTDLRVEDLPPFAQDRLTETIVTGSFESARGIVRGLEEQSTAPEDPTASPTPTPSPSPTAPGQGGTPAPSLPPASPAPTEPPDDTTGAPAGPTGDVPAVVGSA</sequence>
<dbReference type="CDD" id="cd00143">
    <property type="entry name" value="PP2Cc"/>
    <property type="match status" value="1"/>
</dbReference>
<feature type="transmembrane region" description="Helical" evidence="2">
    <location>
        <begin position="305"/>
        <end position="322"/>
    </location>
</feature>
<evidence type="ECO:0000313" key="5">
    <source>
        <dbReference type="Proteomes" id="UP000007962"/>
    </source>
</evidence>
<dbReference type="InterPro" id="IPR036457">
    <property type="entry name" value="PPM-type-like_dom_sf"/>
</dbReference>
<gene>
    <name evidence="4" type="ordered locus">Bcav_0030</name>
</gene>
<reference evidence="4 5" key="1">
    <citation type="journal article" date="2009" name="Stand. Genomic Sci.">
        <title>Complete genome sequence of Beutenbergia cavernae type strain (HKI 0122).</title>
        <authorList>
            <person name="Land M."/>
            <person name="Pukall R."/>
            <person name="Abt B."/>
            <person name="Goker M."/>
            <person name="Rohde M."/>
            <person name="Glavina Del Rio T."/>
            <person name="Tice H."/>
            <person name="Copeland A."/>
            <person name="Cheng J.F."/>
            <person name="Lucas S."/>
            <person name="Chen F."/>
            <person name="Nolan M."/>
            <person name="Bruce D."/>
            <person name="Goodwin L."/>
            <person name="Pitluck S."/>
            <person name="Ivanova N."/>
            <person name="Mavromatis K."/>
            <person name="Ovchinnikova G."/>
            <person name="Pati A."/>
            <person name="Chen A."/>
            <person name="Palaniappan K."/>
            <person name="Hauser L."/>
            <person name="Chang Y.J."/>
            <person name="Jefferies C.C."/>
            <person name="Saunders E."/>
            <person name="Brettin T."/>
            <person name="Detter J.C."/>
            <person name="Han C."/>
            <person name="Chain P."/>
            <person name="Bristow J."/>
            <person name="Eisen J.A."/>
            <person name="Markowitz V."/>
            <person name="Hugenholtz P."/>
            <person name="Kyrpides N.C."/>
            <person name="Klenk H.P."/>
            <person name="Lapidus A."/>
        </authorList>
    </citation>
    <scope>NUCLEOTIDE SEQUENCE [LARGE SCALE GENOMIC DNA]</scope>
    <source>
        <strain evidence="5">ATCC BAA-8 / DSM 12333 / NBRC 16432</strain>
    </source>
</reference>
<dbReference type="AlphaFoldDB" id="C5BUS2"/>
<accession>C5BUS2</accession>
<dbReference type="InterPro" id="IPR001932">
    <property type="entry name" value="PPM-type_phosphatase-like_dom"/>
</dbReference>
<evidence type="ECO:0000256" key="1">
    <source>
        <dbReference type="SAM" id="MobiDB-lite"/>
    </source>
</evidence>
<proteinExistence type="predicted"/>
<dbReference type="Gene3D" id="3.60.40.10">
    <property type="entry name" value="PPM-type phosphatase domain"/>
    <property type="match status" value="1"/>
</dbReference>
<dbReference type="PROSITE" id="PS51746">
    <property type="entry name" value="PPM_2"/>
    <property type="match status" value="1"/>
</dbReference>
<dbReference type="Pfam" id="PF13672">
    <property type="entry name" value="PP2C_2"/>
    <property type="match status" value="1"/>
</dbReference>
<feature type="compositionally biased region" description="Low complexity" evidence="1">
    <location>
        <begin position="275"/>
        <end position="286"/>
    </location>
</feature>
<keyword evidence="2" id="KW-0812">Transmembrane</keyword>
<dbReference type="eggNOG" id="COG0631">
    <property type="taxonomic scope" value="Bacteria"/>
</dbReference>
<dbReference type="OrthoDB" id="9801841at2"/>
<feature type="region of interest" description="Disordered" evidence="1">
    <location>
        <begin position="247"/>
        <end position="296"/>
    </location>
</feature>
<dbReference type="HOGENOM" id="CLU_025431_1_1_11"/>
<keyword evidence="2" id="KW-1133">Transmembrane helix</keyword>
<feature type="compositionally biased region" description="Pro residues" evidence="1">
    <location>
        <begin position="408"/>
        <end position="418"/>
    </location>
</feature>
<dbReference type="SMART" id="SM00331">
    <property type="entry name" value="PP2C_SIG"/>
    <property type="match status" value="1"/>
</dbReference>
<organism evidence="4 5">
    <name type="scientific">Beutenbergia cavernae (strain ATCC BAA-8 / DSM 12333 / CCUG 43141 / JCM 11478 / NBRC 16432 / NCIMB 13614 / HKI 0122)</name>
    <dbReference type="NCBI Taxonomy" id="471853"/>
    <lineage>
        <taxon>Bacteria</taxon>
        <taxon>Bacillati</taxon>
        <taxon>Actinomycetota</taxon>
        <taxon>Actinomycetes</taxon>
        <taxon>Micrococcales</taxon>
        <taxon>Beutenbergiaceae</taxon>
        <taxon>Beutenbergia</taxon>
    </lineage>
</organism>
<evidence type="ECO:0000313" key="4">
    <source>
        <dbReference type="EMBL" id="ACQ78296.1"/>
    </source>
</evidence>